<accession>A0AAU8CRU1</accession>
<organism evidence="2">
    <name type="scientific">Mesorhizobium sp. WSM2240</name>
    <dbReference type="NCBI Taxonomy" id="3228851"/>
    <lineage>
        <taxon>Bacteria</taxon>
        <taxon>Pseudomonadati</taxon>
        <taxon>Pseudomonadota</taxon>
        <taxon>Alphaproteobacteria</taxon>
        <taxon>Hyphomicrobiales</taxon>
        <taxon>Phyllobacteriaceae</taxon>
        <taxon>Mesorhizobium</taxon>
    </lineage>
</organism>
<protein>
    <submittedName>
        <fullName evidence="2">Uncharacterized protein</fullName>
    </submittedName>
</protein>
<name>A0AAU8CRU1_9HYPH</name>
<reference evidence="2" key="1">
    <citation type="submission" date="2024-06" db="EMBL/GenBank/DDBJ databases">
        <title>Mesorhizobium karijinii sp. nov., a symbiont of the iconic Swainsona formosa from arid Australia.</title>
        <authorList>
            <person name="Hill Y.J."/>
            <person name="Watkin E.L.J."/>
            <person name="O'Hara G.W."/>
            <person name="Terpolilli J."/>
            <person name="Tye M.L."/>
            <person name="Kohlmeier M.G."/>
        </authorList>
    </citation>
    <scope>NUCLEOTIDE SEQUENCE</scope>
    <source>
        <strain evidence="2">WSM2240</strain>
    </source>
</reference>
<gene>
    <name evidence="2" type="ORF">ABVK50_03505</name>
</gene>
<feature type="region of interest" description="Disordered" evidence="1">
    <location>
        <begin position="1"/>
        <end position="23"/>
    </location>
</feature>
<dbReference type="EMBL" id="CP159253">
    <property type="protein sequence ID" value="XCG49676.1"/>
    <property type="molecule type" value="Genomic_DNA"/>
</dbReference>
<dbReference type="RefSeq" id="WP_353642792.1">
    <property type="nucleotide sequence ID" value="NZ_CP159253.1"/>
</dbReference>
<evidence type="ECO:0000313" key="2">
    <source>
        <dbReference type="EMBL" id="XCG49676.1"/>
    </source>
</evidence>
<sequence>MQSSSGCFWRPEPHRSAVRESPTGSYGRRIWFLYEWLTDTRLYPADAATVRYVPVVDLELQWAAQDKTAARYGV</sequence>
<evidence type="ECO:0000256" key="1">
    <source>
        <dbReference type="SAM" id="MobiDB-lite"/>
    </source>
</evidence>
<dbReference type="AlphaFoldDB" id="A0AAU8CRU1"/>
<proteinExistence type="predicted"/>